<name>A0A379JLW3_9NOCA</name>
<proteinExistence type="predicted"/>
<reference evidence="1 2" key="1">
    <citation type="submission" date="2018-06" db="EMBL/GenBank/DDBJ databases">
        <authorList>
            <consortium name="Pathogen Informatics"/>
            <person name="Doyle S."/>
        </authorList>
    </citation>
    <scope>NUCLEOTIDE SEQUENCE [LARGE SCALE GENOMIC DNA]</scope>
    <source>
        <strain evidence="1 2">NCTC1934</strain>
    </source>
</reference>
<accession>A0A379JLW3</accession>
<evidence type="ECO:0000313" key="1">
    <source>
        <dbReference type="EMBL" id="SUD49354.1"/>
    </source>
</evidence>
<dbReference type="Proteomes" id="UP000255467">
    <property type="component" value="Unassembled WGS sequence"/>
</dbReference>
<dbReference type="EMBL" id="UGRY01000007">
    <property type="protein sequence ID" value="SUD49354.1"/>
    <property type="molecule type" value="Genomic_DNA"/>
</dbReference>
<evidence type="ECO:0000313" key="2">
    <source>
        <dbReference type="Proteomes" id="UP000255467"/>
    </source>
</evidence>
<protein>
    <submittedName>
        <fullName evidence="1">Uncharacterized protein</fullName>
    </submittedName>
</protein>
<gene>
    <name evidence="1" type="ORF">NCTC1934_06707</name>
</gene>
<organism evidence="1 2">
    <name type="scientific">Nocardia otitidiscaviarum</name>
    <dbReference type="NCBI Taxonomy" id="1823"/>
    <lineage>
        <taxon>Bacteria</taxon>
        <taxon>Bacillati</taxon>
        <taxon>Actinomycetota</taxon>
        <taxon>Actinomycetes</taxon>
        <taxon>Mycobacteriales</taxon>
        <taxon>Nocardiaceae</taxon>
        <taxon>Nocardia</taxon>
    </lineage>
</organism>
<dbReference type="AlphaFoldDB" id="A0A379JLW3"/>
<sequence>MTPFVALSRIVGDESDEDELHTLIHQGGEQNLGTEFVGGR</sequence>
<keyword evidence="2" id="KW-1185">Reference proteome</keyword>